<keyword evidence="5" id="KW-0418">Kinase</keyword>
<reference evidence="11" key="1">
    <citation type="journal article" date="2013" name="Genome Announc.">
        <title>Genome sequence of the food spoilage yeast Zygosaccharomyces bailii CLIB 213(T).</title>
        <authorList>
            <person name="Galeote V."/>
            <person name="Bigey F."/>
            <person name="Devillers H."/>
            <person name="Neuveglise C."/>
            <person name="Dequin S."/>
        </authorList>
    </citation>
    <scope>NUCLEOTIDE SEQUENCE [LARGE SCALE GENOMIC DNA]</scope>
    <source>
        <strain evidence="11">CLIB 213 / ATCC 58445 / CBS 680 / CCRC 21525 / NBRC 1098 / NCYC 1416 / NRRL Y-2227</strain>
    </source>
</reference>
<dbReference type="SMART" id="SM00220">
    <property type="entry name" value="S_TKc"/>
    <property type="match status" value="1"/>
</dbReference>
<dbReference type="GO" id="GO:0000245">
    <property type="term" value="P:spliceosomal complex assembly"/>
    <property type="evidence" value="ECO:0007669"/>
    <property type="project" value="TreeGrafter"/>
</dbReference>
<dbReference type="Gene3D" id="1.10.510.10">
    <property type="entry name" value="Transferase(Phosphotransferase) domain 1"/>
    <property type="match status" value="1"/>
</dbReference>
<evidence type="ECO:0000256" key="8">
    <source>
        <dbReference type="ARBA" id="ARBA00048679"/>
    </source>
</evidence>
<gene>
    <name evidence="10" type="ORF">BN860_00386g</name>
</gene>
<comment type="catalytic activity">
    <reaction evidence="8">
        <text>L-seryl-[protein] + ATP = O-phospho-L-seryl-[protein] + ADP + H(+)</text>
        <dbReference type="Rhea" id="RHEA:17989"/>
        <dbReference type="Rhea" id="RHEA-COMP:9863"/>
        <dbReference type="Rhea" id="RHEA-COMP:11604"/>
        <dbReference type="ChEBI" id="CHEBI:15378"/>
        <dbReference type="ChEBI" id="CHEBI:29999"/>
        <dbReference type="ChEBI" id="CHEBI:30616"/>
        <dbReference type="ChEBI" id="CHEBI:83421"/>
        <dbReference type="ChEBI" id="CHEBI:456216"/>
        <dbReference type="EC" id="2.7.11.1"/>
    </reaction>
</comment>
<comment type="catalytic activity">
    <reaction evidence="7">
        <text>L-threonyl-[protein] + ATP = O-phospho-L-threonyl-[protein] + ADP + H(+)</text>
        <dbReference type="Rhea" id="RHEA:46608"/>
        <dbReference type="Rhea" id="RHEA-COMP:11060"/>
        <dbReference type="Rhea" id="RHEA-COMP:11605"/>
        <dbReference type="ChEBI" id="CHEBI:15378"/>
        <dbReference type="ChEBI" id="CHEBI:30013"/>
        <dbReference type="ChEBI" id="CHEBI:30616"/>
        <dbReference type="ChEBI" id="CHEBI:61977"/>
        <dbReference type="ChEBI" id="CHEBI:456216"/>
        <dbReference type="EC" id="2.7.11.1"/>
    </reaction>
</comment>
<evidence type="ECO:0000256" key="7">
    <source>
        <dbReference type="ARBA" id="ARBA00047899"/>
    </source>
</evidence>
<dbReference type="GO" id="GO:0004674">
    <property type="term" value="F:protein serine/threonine kinase activity"/>
    <property type="evidence" value="ECO:0007669"/>
    <property type="project" value="UniProtKB-KW"/>
</dbReference>
<feature type="domain" description="Protein kinase" evidence="9">
    <location>
        <begin position="86"/>
        <end position="469"/>
    </location>
</feature>
<dbReference type="PROSITE" id="PS00108">
    <property type="entry name" value="PROTEIN_KINASE_ST"/>
    <property type="match status" value="1"/>
</dbReference>
<dbReference type="GO" id="GO:0005634">
    <property type="term" value="C:nucleus"/>
    <property type="evidence" value="ECO:0007669"/>
    <property type="project" value="TreeGrafter"/>
</dbReference>
<sequence>MTTVTVTTLAHSIYSESMETLDGNDASSGVIVEEGGVTGSDSDSTVVGKGYYGLDEFLTEEPYEEQCPGGYHRDYVGETLGPDDRYVLLRKLGWGGYCTVWLALDGRQDRHVAIKIHKSSAEYSLAARKELQMLRHVQACSQSSSHPGAAHVVELLDAFAHSGPHGLHVCLVFEPLNTSVLSLLGQCHRTGFCNLKEAGESCVDGGLPLEMAKEVTRQVLLALDFLHRSCHVVHTDIKPENVMLEFPNLPSKWDVVRYLHEYTSEHLDRDVKSATSRPLPSPFACNFSQEVAGMPRPNFAQACGKDWKSFFKVKLVDLGNACSTDCRPQSYGVQTLEYRAPEIFLQYPKWGCAADIWSTACLFSEMCTARYLFKSQGSDFFPETASQLKLFATVLGPASDKFLRQCALADDYELCVNARQVRSLSENYVYELGINRTLSQQMEQFLLPMLQWDPTRRADAIACAKHPFLRNGKLKIGKLRDSLKKPLKGSFKKILGTGSKSL</sequence>
<dbReference type="Proteomes" id="UP000019375">
    <property type="component" value="Unassembled WGS sequence"/>
</dbReference>
<organism evidence="10 11">
    <name type="scientific">Zygosaccharomyces bailii (strain CLIB 213 / ATCC 58445 / CBS 680 / BCRC 21525 / NBRC 1098 / NCYC 1416 / NRRL Y-2227)</name>
    <dbReference type="NCBI Taxonomy" id="1333698"/>
    <lineage>
        <taxon>Eukaryota</taxon>
        <taxon>Fungi</taxon>
        <taxon>Dikarya</taxon>
        <taxon>Ascomycota</taxon>
        <taxon>Saccharomycotina</taxon>
        <taxon>Saccharomycetes</taxon>
        <taxon>Saccharomycetales</taxon>
        <taxon>Saccharomycetaceae</taxon>
        <taxon>Zygosaccharomyces</taxon>
    </lineage>
</organism>
<keyword evidence="6" id="KW-0067">ATP-binding</keyword>
<evidence type="ECO:0000256" key="1">
    <source>
        <dbReference type="ARBA" id="ARBA00012513"/>
    </source>
</evidence>
<dbReference type="InterPro" id="IPR011009">
    <property type="entry name" value="Kinase-like_dom_sf"/>
</dbReference>
<keyword evidence="2" id="KW-0723">Serine/threonine-protein kinase</keyword>
<keyword evidence="11" id="KW-1185">Reference proteome</keyword>
<evidence type="ECO:0000256" key="3">
    <source>
        <dbReference type="ARBA" id="ARBA00022679"/>
    </source>
</evidence>
<dbReference type="InterPro" id="IPR051334">
    <property type="entry name" value="SRPK"/>
</dbReference>
<dbReference type="GO" id="GO:0005737">
    <property type="term" value="C:cytoplasm"/>
    <property type="evidence" value="ECO:0007669"/>
    <property type="project" value="TreeGrafter"/>
</dbReference>
<dbReference type="Pfam" id="PF00069">
    <property type="entry name" value="Pkinase"/>
    <property type="match status" value="2"/>
</dbReference>
<protein>
    <recommendedName>
        <fullName evidence="1">non-specific serine/threonine protein kinase</fullName>
        <ecNumber evidence="1">2.7.11.1</ecNumber>
    </recommendedName>
</protein>
<dbReference type="Gene3D" id="3.30.200.20">
    <property type="entry name" value="Phosphorylase Kinase, domain 1"/>
    <property type="match status" value="1"/>
</dbReference>
<evidence type="ECO:0000259" key="9">
    <source>
        <dbReference type="PROSITE" id="PS50011"/>
    </source>
</evidence>
<keyword evidence="4" id="KW-0547">Nucleotide-binding</keyword>
<proteinExistence type="predicted"/>
<dbReference type="InterPro" id="IPR008271">
    <property type="entry name" value="Ser/Thr_kinase_AS"/>
</dbReference>
<dbReference type="PROSITE" id="PS50011">
    <property type="entry name" value="PROTEIN_KINASE_DOM"/>
    <property type="match status" value="1"/>
</dbReference>
<dbReference type="InterPro" id="IPR000719">
    <property type="entry name" value="Prot_kinase_dom"/>
</dbReference>
<evidence type="ECO:0000313" key="11">
    <source>
        <dbReference type="Proteomes" id="UP000019375"/>
    </source>
</evidence>
<evidence type="ECO:0000313" key="10">
    <source>
        <dbReference type="EMBL" id="CDF90679.1"/>
    </source>
</evidence>
<dbReference type="PANTHER" id="PTHR47634:SF9">
    <property type="entry name" value="PROTEIN KINASE DOMAIN-CONTAINING PROTEIN-RELATED"/>
    <property type="match status" value="1"/>
</dbReference>
<name>A0A8J2TAQ7_ZYGB2</name>
<dbReference type="GO" id="GO:0005524">
    <property type="term" value="F:ATP binding"/>
    <property type="evidence" value="ECO:0007669"/>
    <property type="project" value="UniProtKB-KW"/>
</dbReference>
<evidence type="ECO:0000256" key="5">
    <source>
        <dbReference type="ARBA" id="ARBA00022777"/>
    </source>
</evidence>
<evidence type="ECO:0000256" key="6">
    <source>
        <dbReference type="ARBA" id="ARBA00022840"/>
    </source>
</evidence>
<dbReference type="SUPFAM" id="SSF56112">
    <property type="entry name" value="Protein kinase-like (PK-like)"/>
    <property type="match status" value="1"/>
</dbReference>
<dbReference type="EC" id="2.7.11.1" evidence="1"/>
<keyword evidence="3" id="KW-0808">Transferase</keyword>
<dbReference type="PANTHER" id="PTHR47634">
    <property type="entry name" value="PROTEIN KINASE DOMAIN-CONTAINING PROTEIN-RELATED"/>
    <property type="match status" value="1"/>
</dbReference>
<evidence type="ECO:0000256" key="2">
    <source>
        <dbReference type="ARBA" id="ARBA00022527"/>
    </source>
</evidence>
<accession>A0A8J2TAQ7</accession>
<evidence type="ECO:0000256" key="4">
    <source>
        <dbReference type="ARBA" id="ARBA00022741"/>
    </source>
</evidence>
<dbReference type="AlphaFoldDB" id="A0A8J2TAQ7"/>
<dbReference type="EMBL" id="HG316461">
    <property type="protein sequence ID" value="CDF90679.1"/>
    <property type="molecule type" value="Genomic_DNA"/>
</dbReference>
<dbReference type="GO" id="GO:0050684">
    <property type="term" value="P:regulation of mRNA processing"/>
    <property type="evidence" value="ECO:0007669"/>
    <property type="project" value="TreeGrafter"/>
</dbReference>
<dbReference type="OrthoDB" id="2649at2759"/>